<comment type="catalytic activity">
    <reaction evidence="1">
        <text>ATP + protein L-histidine = ADP + protein N-phospho-L-histidine.</text>
        <dbReference type="EC" id="2.7.13.3"/>
    </reaction>
</comment>
<evidence type="ECO:0000259" key="8">
    <source>
        <dbReference type="PROSITE" id="PS50109"/>
    </source>
</evidence>
<feature type="domain" description="Histidine kinase" evidence="8">
    <location>
        <begin position="135"/>
        <end position="341"/>
    </location>
</feature>
<dbReference type="OrthoDB" id="9786919at2"/>
<evidence type="ECO:0000256" key="3">
    <source>
        <dbReference type="ARBA" id="ARBA00012438"/>
    </source>
</evidence>
<dbReference type="STRING" id="1424661.SAMN05216281_11551"/>
<dbReference type="InterPro" id="IPR003661">
    <property type="entry name" value="HisK_dim/P_dom"/>
</dbReference>
<dbReference type="InterPro" id="IPR005467">
    <property type="entry name" value="His_kinase_dom"/>
</dbReference>
<dbReference type="CDD" id="cd00075">
    <property type="entry name" value="HATPase"/>
    <property type="match status" value="1"/>
</dbReference>
<evidence type="ECO:0000256" key="1">
    <source>
        <dbReference type="ARBA" id="ARBA00000085"/>
    </source>
</evidence>
<dbReference type="PROSITE" id="PS50109">
    <property type="entry name" value="HIS_KIN"/>
    <property type="match status" value="1"/>
</dbReference>
<sequence>MWDIGSRLKAVLVTVWAVFAGLNCFLTFALPGQETIPYHLVWASFALLYGLCPWPRRATLVVFAVIMTSTGIALVRHALAGIIGWEECSEIVLMGGIISLLIWHVNRQWAAQARLRALQQADRYRSEQRENAARFGSHEVRTRLTIARGYAQLIADQSAEPTVRGDAELVVTELVKASALATNLLTLVRVVEPSDPEPVNVDRMLAEMLRRWSVTADRTWSARSAVGTVQGDNERLEAVLDCLLENAVRFTGPGDVIAMTAETQGGEMVLTVQDAGAGIPAADLASIFEIFRTASTAGERAGSGLGLSIVKAAMEARDGTVSVASSLGHGTTFTLRFPVQPASLTPRPELTSDAADRDPLNEAVTAVC</sequence>
<evidence type="ECO:0000256" key="6">
    <source>
        <dbReference type="ARBA" id="ARBA00022777"/>
    </source>
</evidence>
<dbReference type="InterPro" id="IPR004358">
    <property type="entry name" value="Sig_transdc_His_kin-like_C"/>
</dbReference>
<keyword evidence="5" id="KW-0808">Transferase</keyword>
<evidence type="ECO:0000256" key="2">
    <source>
        <dbReference type="ARBA" id="ARBA00004236"/>
    </source>
</evidence>
<proteinExistence type="predicted"/>
<dbReference type="Gene3D" id="1.10.287.130">
    <property type="match status" value="1"/>
</dbReference>
<dbReference type="Pfam" id="PF02518">
    <property type="entry name" value="HATPase_c"/>
    <property type="match status" value="1"/>
</dbReference>
<dbReference type="Gene3D" id="3.30.565.10">
    <property type="entry name" value="Histidine kinase-like ATPase, C-terminal domain"/>
    <property type="match status" value="1"/>
</dbReference>
<dbReference type="RefSeq" id="WP_092111508.1">
    <property type="nucleotide sequence ID" value="NZ_FOCN01000015.1"/>
</dbReference>
<dbReference type="InterPro" id="IPR003594">
    <property type="entry name" value="HATPase_dom"/>
</dbReference>
<dbReference type="SMART" id="SM00387">
    <property type="entry name" value="HATPase_c"/>
    <property type="match status" value="1"/>
</dbReference>
<comment type="subcellular location">
    <subcellularLocation>
        <location evidence="2">Cell membrane</location>
    </subcellularLocation>
</comment>
<dbReference type="Proteomes" id="UP000297654">
    <property type="component" value="Unassembled WGS sequence"/>
</dbReference>
<dbReference type="PANTHER" id="PTHR43711:SF1">
    <property type="entry name" value="HISTIDINE KINASE 1"/>
    <property type="match status" value="1"/>
</dbReference>
<protein>
    <recommendedName>
        <fullName evidence="3">histidine kinase</fullName>
        <ecNumber evidence="3">2.7.13.3</ecNumber>
    </recommendedName>
</protein>
<reference evidence="9 10" key="1">
    <citation type="submission" date="2019-03" db="EMBL/GenBank/DDBJ databases">
        <title>Genomics of glacier-inhabiting Cryobacterium strains.</title>
        <authorList>
            <person name="Liu Q."/>
            <person name="Xin Y.-H."/>
        </authorList>
    </citation>
    <scope>NUCLEOTIDE SEQUENCE [LARGE SCALE GENOMIC DNA]</scope>
    <source>
        <strain evidence="9 10">Hh15</strain>
    </source>
</reference>
<gene>
    <name evidence="9" type="ORF">E3O10_16585</name>
</gene>
<dbReference type="InterPro" id="IPR036890">
    <property type="entry name" value="HATPase_C_sf"/>
</dbReference>
<evidence type="ECO:0000313" key="10">
    <source>
        <dbReference type="Proteomes" id="UP000297654"/>
    </source>
</evidence>
<dbReference type="InterPro" id="IPR036097">
    <property type="entry name" value="HisK_dim/P_sf"/>
</dbReference>
<dbReference type="PRINTS" id="PR00344">
    <property type="entry name" value="BCTRLSENSOR"/>
</dbReference>
<evidence type="ECO:0000256" key="4">
    <source>
        <dbReference type="ARBA" id="ARBA00022553"/>
    </source>
</evidence>
<dbReference type="GO" id="GO:0000155">
    <property type="term" value="F:phosphorelay sensor kinase activity"/>
    <property type="evidence" value="ECO:0007669"/>
    <property type="project" value="InterPro"/>
</dbReference>
<comment type="caution">
    <text evidence="9">The sequence shown here is derived from an EMBL/GenBank/DDBJ whole genome shotgun (WGS) entry which is preliminary data.</text>
</comment>
<keyword evidence="6 9" id="KW-0418">Kinase</keyword>
<dbReference type="SUPFAM" id="SSF55874">
    <property type="entry name" value="ATPase domain of HSP90 chaperone/DNA topoisomerase II/histidine kinase"/>
    <property type="match status" value="1"/>
</dbReference>
<evidence type="ECO:0000256" key="5">
    <source>
        <dbReference type="ARBA" id="ARBA00022679"/>
    </source>
</evidence>
<dbReference type="EMBL" id="SOFF01000050">
    <property type="protein sequence ID" value="TFB83898.1"/>
    <property type="molecule type" value="Genomic_DNA"/>
</dbReference>
<dbReference type="EC" id="2.7.13.3" evidence="3"/>
<dbReference type="GO" id="GO:0005886">
    <property type="term" value="C:plasma membrane"/>
    <property type="evidence" value="ECO:0007669"/>
    <property type="project" value="UniProtKB-SubCell"/>
</dbReference>
<keyword evidence="10" id="KW-1185">Reference proteome</keyword>
<dbReference type="SUPFAM" id="SSF47384">
    <property type="entry name" value="Homodimeric domain of signal transducing histidine kinase"/>
    <property type="match status" value="1"/>
</dbReference>
<name>A0A1H8JP75_9MICO</name>
<organism evidence="9 10">
    <name type="scientific">Cryobacterium luteum</name>
    <dbReference type="NCBI Taxonomy" id="1424661"/>
    <lineage>
        <taxon>Bacteria</taxon>
        <taxon>Bacillati</taxon>
        <taxon>Actinomycetota</taxon>
        <taxon>Actinomycetes</taxon>
        <taxon>Micrococcales</taxon>
        <taxon>Microbacteriaceae</taxon>
        <taxon>Cryobacterium</taxon>
    </lineage>
</organism>
<dbReference type="InterPro" id="IPR050736">
    <property type="entry name" value="Sensor_HK_Regulatory"/>
</dbReference>
<dbReference type="CDD" id="cd00082">
    <property type="entry name" value="HisKA"/>
    <property type="match status" value="1"/>
</dbReference>
<keyword evidence="7" id="KW-0902">Two-component regulatory system</keyword>
<accession>A0A1H8JP75</accession>
<dbReference type="AlphaFoldDB" id="A0A1H8JP75"/>
<keyword evidence="4" id="KW-0597">Phosphoprotein</keyword>
<evidence type="ECO:0000313" key="9">
    <source>
        <dbReference type="EMBL" id="TFB83898.1"/>
    </source>
</evidence>
<evidence type="ECO:0000256" key="7">
    <source>
        <dbReference type="ARBA" id="ARBA00023012"/>
    </source>
</evidence>
<dbReference type="PANTHER" id="PTHR43711">
    <property type="entry name" value="TWO-COMPONENT HISTIDINE KINASE"/>
    <property type="match status" value="1"/>
</dbReference>